<reference evidence="2 3" key="1">
    <citation type="journal article" date="2014" name="PLoS ONE">
        <title>Genome Sequence of Candidatus Nitrososphaera evergladensis from Group I.1b Enriched from Everglades Soil Reveals Novel Genomic Features of the Ammonia-Oxidizing Archaea.</title>
        <authorList>
            <person name="Zhalnina K.V."/>
            <person name="Dias R."/>
            <person name="Leonard M.T."/>
            <person name="Dorr de Quadros P."/>
            <person name="Camargo F.A."/>
            <person name="Drew J.C."/>
            <person name="Farmerie W.G."/>
            <person name="Daroub S.H."/>
            <person name="Triplett E.W."/>
        </authorList>
    </citation>
    <scope>NUCLEOTIDE SEQUENCE [LARGE SCALE GENOMIC DNA]</scope>
    <source>
        <strain evidence="2 3">SR1</strain>
    </source>
</reference>
<dbReference type="KEGG" id="nev:NTE_01035"/>
<dbReference type="Pfam" id="PF02679">
    <property type="entry name" value="ComA"/>
    <property type="match status" value="1"/>
</dbReference>
<evidence type="ECO:0000313" key="3">
    <source>
        <dbReference type="Proteomes" id="UP000028194"/>
    </source>
</evidence>
<dbReference type="HOGENOM" id="CLU_062679_2_0_2"/>
<dbReference type="STRING" id="1459636.NTE_01035"/>
<dbReference type="InterPro" id="IPR036388">
    <property type="entry name" value="WH-like_DNA-bd_sf"/>
</dbReference>
<dbReference type="InterPro" id="IPR013785">
    <property type="entry name" value="Aldolase_TIM"/>
</dbReference>
<evidence type="ECO:0000256" key="1">
    <source>
        <dbReference type="ARBA" id="ARBA00010424"/>
    </source>
</evidence>
<dbReference type="RefSeq" id="WP_226987179.1">
    <property type="nucleotide sequence ID" value="NZ_CP007174.1"/>
</dbReference>
<gene>
    <name evidence="2" type="ORF">NTE_01035</name>
</gene>
<dbReference type="PANTHER" id="PTHR48413:SF1">
    <property type="entry name" value="PROTEIN HEAT-STRESS-ASSOCIATED 32"/>
    <property type="match status" value="1"/>
</dbReference>
<dbReference type="SUPFAM" id="SSF46785">
    <property type="entry name" value="Winged helix' DNA-binding domain"/>
    <property type="match status" value="1"/>
</dbReference>
<name>A0A075MUY8_9ARCH</name>
<proteinExistence type="inferred from homology"/>
<sequence>MTLNAQYATDNLEICAESAYIAYSNMLDGLAKNRLDAKKPRKEGLTCTIDKFQGLDRENFATIAPFVDVVKVYGALPMLVSDESLRKKIEYYHGFDIKVSTGSTITEFAVVESSLERFAREAAKVGFDMVEIGESSIDLSIAQKKKITEAVKAAGLEYQWKVGKKDPRHQLGIDDTLKKIDEAVKLDSKKVVIEANEGYNVGIYDEKGLVKWSFVGAMTNEYPPSTFIFEAPLESQQSALMAEFGQRVNLAEVHPEAIASVESQRRGFLAKSAFGVSYIRKDPEGGPASKFIYYIIRTKHPVEQGELISLSHLPRRTVQAAVDDLKRQGLIIERSSLEDARKKVYQPVQSEWL</sequence>
<dbReference type="eggNOG" id="arCOG00394">
    <property type="taxonomic scope" value="Archaea"/>
</dbReference>
<dbReference type="Gene3D" id="3.20.20.70">
    <property type="entry name" value="Aldolase class I"/>
    <property type="match status" value="1"/>
</dbReference>
<dbReference type="Gene3D" id="1.10.10.10">
    <property type="entry name" value="Winged helix-like DNA-binding domain superfamily/Winged helix DNA-binding domain"/>
    <property type="match status" value="1"/>
</dbReference>
<dbReference type="InterPro" id="IPR003830">
    <property type="entry name" value="ComA_synth"/>
</dbReference>
<evidence type="ECO:0000313" key="2">
    <source>
        <dbReference type="EMBL" id="AIF83109.1"/>
    </source>
</evidence>
<dbReference type="eggNOG" id="arCOG04896">
    <property type="taxonomic scope" value="Archaea"/>
</dbReference>
<accession>A0A075MUY8</accession>
<dbReference type="SUPFAM" id="SSF102110">
    <property type="entry name" value="(2r)-phospho-3-sulfolactate synthase ComA"/>
    <property type="match status" value="1"/>
</dbReference>
<dbReference type="GeneID" id="41596858"/>
<dbReference type="Proteomes" id="UP000028194">
    <property type="component" value="Chromosome"/>
</dbReference>
<dbReference type="AlphaFoldDB" id="A0A075MUY8"/>
<comment type="similarity">
    <text evidence="1">Belongs to the phosphosulfolactate synthase family.</text>
</comment>
<dbReference type="InterPro" id="IPR036112">
    <property type="entry name" value="ComA_synth_sf"/>
</dbReference>
<evidence type="ECO:0008006" key="4">
    <source>
        <dbReference type="Google" id="ProtNLM"/>
    </source>
</evidence>
<protein>
    <recommendedName>
        <fullName evidence="4">Phosphosulfolactate synthase</fullName>
    </recommendedName>
</protein>
<keyword evidence="3" id="KW-1185">Reference proteome</keyword>
<dbReference type="InterPro" id="IPR036390">
    <property type="entry name" value="WH_DNA-bd_sf"/>
</dbReference>
<dbReference type="PANTHER" id="PTHR48413">
    <property type="match status" value="1"/>
</dbReference>
<dbReference type="EMBL" id="CP007174">
    <property type="protein sequence ID" value="AIF83109.1"/>
    <property type="molecule type" value="Genomic_DNA"/>
</dbReference>
<organism evidence="2 3">
    <name type="scientific">Candidatus Nitrososphaera evergladensis SR1</name>
    <dbReference type="NCBI Taxonomy" id="1459636"/>
    <lineage>
        <taxon>Archaea</taxon>
        <taxon>Nitrososphaerota</taxon>
        <taxon>Nitrososphaeria</taxon>
        <taxon>Nitrososphaerales</taxon>
        <taxon>Nitrososphaeraceae</taxon>
        <taxon>Nitrososphaera</taxon>
    </lineage>
</organism>